<feature type="domain" description="RecX third three-helical" evidence="7">
    <location>
        <begin position="118"/>
        <end position="163"/>
    </location>
</feature>
<dbReference type="OrthoDB" id="5295441at2"/>
<accession>A0A433SCM6</accession>
<dbReference type="GO" id="GO:0006282">
    <property type="term" value="P:regulation of DNA repair"/>
    <property type="evidence" value="ECO:0007669"/>
    <property type="project" value="UniProtKB-UniRule"/>
</dbReference>
<evidence type="ECO:0000256" key="4">
    <source>
        <dbReference type="ARBA" id="ARBA00022490"/>
    </source>
</evidence>
<dbReference type="RefSeq" id="WP_126980332.1">
    <property type="nucleotide sequence ID" value="NZ_PQSP01000005.1"/>
</dbReference>
<dbReference type="HAMAP" id="MF_01114">
    <property type="entry name" value="RecX"/>
    <property type="match status" value="1"/>
</dbReference>
<comment type="similarity">
    <text evidence="2 5">Belongs to the RecX family.</text>
</comment>
<dbReference type="InterPro" id="IPR036388">
    <property type="entry name" value="WH-like_DNA-bd_sf"/>
</dbReference>
<evidence type="ECO:0000256" key="1">
    <source>
        <dbReference type="ARBA" id="ARBA00004496"/>
    </source>
</evidence>
<sequence length="175" mass="20073">MKTQPSSIKAKALRLLAQRDYSYAELNAKLQKWLQTKNQQMQEDDAATVESLSSEQMQEIADILNEFQQRGWVSDQRVVEAVIYQKAPRLGQARLRQELKAKGLDESVVQEALSELKESEFERACAVWQRKFSNFPSDANSYQKQARFLTYRGFSSEVTRKVLAGGWNNIMESGT</sequence>
<dbReference type="Proteomes" id="UP000286947">
    <property type="component" value="Unassembled WGS sequence"/>
</dbReference>
<comment type="subcellular location">
    <subcellularLocation>
        <location evidence="1 5">Cytoplasm</location>
    </subcellularLocation>
</comment>
<dbReference type="InterPro" id="IPR053924">
    <property type="entry name" value="RecX_HTH_2nd"/>
</dbReference>
<dbReference type="GO" id="GO:0005737">
    <property type="term" value="C:cytoplasm"/>
    <property type="evidence" value="ECO:0007669"/>
    <property type="project" value="UniProtKB-SubCell"/>
</dbReference>
<organism evidence="8 9">
    <name type="scientific">Saezia sanguinis</name>
    <dbReference type="NCBI Taxonomy" id="1965230"/>
    <lineage>
        <taxon>Bacteria</taxon>
        <taxon>Pseudomonadati</taxon>
        <taxon>Pseudomonadota</taxon>
        <taxon>Betaproteobacteria</taxon>
        <taxon>Burkholderiales</taxon>
        <taxon>Saeziaceae</taxon>
        <taxon>Saezia</taxon>
    </lineage>
</organism>
<proteinExistence type="inferred from homology"/>
<keyword evidence="4 5" id="KW-0963">Cytoplasm</keyword>
<evidence type="ECO:0000256" key="5">
    <source>
        <dbReference type="HAMAP-Rule" id="MF_01114"/>
    </source>
</evidence>
<comment type="caution">
    <text evidence="8">The sequence shown here is derived from an EMBL/GenBank/DDBJ whole genome shotgun (WGS) entry which is preliminary data.</text>
</comment>
<dbReference type="InterPro" id="IPR003783">
    <property type="entry name" value="Regulatory_RecX"/>
</dbReference>
<dbReference type="EMBL" id="PQSP01000005">
    <property type="protein sequence ID" value="RUS66436.1"/>
    <property type="molecule type" value="Genomic_DNA"/>
</dbReference>
<protein>
    <recommendedName>
        <fullName evidence="3 5">Regulatory protein RecX</fullName>
    </recommendedName>
</protein>
<dbReference type="Pfam" id="PF21981">
    <property type="entry name" value="RecX_HTH3"/>
    <property type="match status" value="1"/>
</dbReference>
<evidence type="ECO:0000256" key="3">
    <source>
        <dbReference type="ARBA" id="ARBA00018111"/>
    </source>
</evidence>
<evidence type="ECO:0000259" key="7">
    <source>
        <dbReference type="Pfam" id="PF21981"/>
    </source>
</evidence>
<feature type="domain" description="RecX second three-helical" evidence="6">
    <location>
        <begin position="74"/>
        <end position="113"/>
    </location>
</feature>
<dbReference type="AlphaFoldDB" id="A0A433SCM6"/>
<keyword evidence="9" id="KW-1185">Reference proteome</keyword>
<evidence type="ECO:0000313" key="8">
    <source>
        <dbReference type="EMBL" id="RUS66436.1"/>
    </source>
</evidence>
<evidence type="ECO:0000259" key="6">
    <source>
        <dbReference type="Pfam" id="PF02631"/>
    </source>
</evidence>
<comment type="function">
    <text evidence="5">Modulates RecA activity.</text>
</comment>
<evidence type="ECO:0000313" key="9">
    <source>
        <dbReference type="Proteomes" id="UP000286947"/>
    </source>
</evidence>
<dbReference type="InterPro" id="IPR053925">
    <property type="entry name" value="RecX_HTH_3rd"/>
</dbReference>
<gene>
    <name evidence="5 8" type="primary">recX</name>
    <name evidence="8" type="ORF">CUZ56_02162</name>
</gene>
<dbReference type="Pfam" id="PF02631">
    <property type="entry name" value="RecX_HTH2"/>
    <property type="match status" value="1"/>
</dbReference>
<reference evidence="8 9" key="1">
    <citation type="submission" date="2018-01" db="EMBL/GenBank/DDBJ databases">
        <title>Saezia sanguinis gen. nov., sp. nov., in the order Burkholderiales isolated from human blood.</title>
        <authorList>
            <person name="Medina-Pascual M.J."/>
            <person name="Valdezate S."/>
            <person name="Monzon S."/>
            <person name="Cuesta I."/>
            <person name="Carrasco G."/>
            <person name="Villalon P."/>
            <person name="Saez-Nieto J.A."/>
        </authorList>
    </citation>
    <scope>NUCLEOTIDE SEQUENCE [LARGE SCALE GENOMIC DNA]</scope>
    <source>
        <strain evidence="8 9">CNM695-12</strain>
    </source>
</reference>
<evidence type="ECO:0000256" key="2">
    <source>
        <dbReference type="ARBA" id="ARBA00009695"/>
    </source>
</evidence>
<name>A0A433SCM6_9BURK</name>
<dbReference type="PANTHER" id="PTHR33602">
    <property type="entry name" value="REGULATORY PROTEIN RECX FAMILY PROTEIN"/>
    <property type="match status" value="1"/>
</dbReference>
<dbReference type="Gene3D" id="1.10.10.10">
    <property type="entry name" value="Winged helix-like DNA-binding domain superfamily/Winged helix DNA-binding domain"/>
    <property type="match status" value="3"/>
</dbReference>
<dbReference type="PANTHER" id="PTHR33602:SF1">
    <property type="entry name" value="REGULATORY PROTEIN RECX FAMILY PROTEIN"/>
    <property type="match status" value="1"/>
</dbReference>